<dbReference type="eggNOG" id="ENOG502ZWUZ">
    <property type="taxonomic scope" value="Bacteria"/>
</dbReference>
<proteinExistence type="predicted"/>
<reference evidence="1 2" key="1">
    <citation type="journal article" date="2009" name="BMC Genomics">
        <title>Comparative genomics of the emerging human pathogen Photorhabdus asymbiotica with the insect pathogen Photorhabdus luminescens.</title>
        <authorList>
            <person name="Wilkinson P."/>
            <person name="Waterfield N.R."/>
            <person name="Crossman L."/>
            <person name="Corton C."/>
            <person name="Sanchez-Contreras M."/>
            <person name="Vlisidou I."/>
            <person name="Barron A."/>
            <person name="Bignell A."/>
            <person name="Clark L."/>
            <person name="Ormond D."/>
            <person name="Mayho M."/>
            <person name="Bason N."/>
            <person name="Smith F."/>
            <person name="Simmonds M."/>
            <person name="Churcher C."/>
            <person name="Harris D."/>
            <person name="Thompson N.R."/>
            <person name="Quail M."/>
            <person name="Parkhill J."/>
            <person name="ffrench-Constant R.H."/>
        </authorList>
    </citation>
    <scope>NUCLEOTIDE SEQUENCE [LARGE SCALE GENOMIC DNA]</scope>
    <source>
        <strain evidence="2">ATCC 43949 / 3105-77</strain>
    </source>
</reference>
<protein>
    <submittedName>
        <fullName evidence="1">Uncharacterized protein</fullName>
    </submittedName>
</protein>
<dbReference type="KEGG" id="pay:PAU_00343"/>
<dbReference type="AlphaFoldDB" id="C7BI78"/>
<evidence type="ECO:0000313" key="1">
    <source>
        <dbReference type="EMBL" id="CAQ82436.1"/>
    </source>
</evidence>
<accession>C7BI78</accession>
<dbReference type="Proteomes" id="UP000002747">
    <property type="component" value="Chromosome"/>
</dbReference>
<gene>
    <name evidence="1" type="ordered locus">PAU_00343</name>
</gene>
<organism evidence="1 2">
    <name type="scientific">Photorhabdus asymbiotica subsp. asymbiotica (strain ATCC 43949 / 3105-77)</name>
    <name type="common">Xenorhabdus luminescens (strain 2)</name>
    <dbReference type="NCBI Taxonomy" id="553480"/>
    <lineage>
        <taxon>Bacteria</taxon>
        <taxon>Pseudomonadati</taxon>
        <taxon>Pseudomonadota</taxon>
        <taxon>Gammaproteobacteria</taxon>
        <taxon>Enterobacterales</taxon>
        <taxon>Morganellaceae</taxon>
        <taxon>Photorhabdus</taxon>
    </lineage>
</organism>
<dbReference type="STRING" id="291112.PAU_00343"/>
<sequence>MFLIIGEIGSDATNWLYISQICNAILNYGAKSDTITQIFWFGLICFALARQAGYLY</sequence>
<name>C7BI78_PHOAA</name>
<dbReference type="EMBL" id="FM162591">
    <property type="protein sequence ID" value="CAQ82436.1"/>
    <property type="molecule type" value="Genomic_DNA"/>
</dbReference>
<evidence type="ECO:0000313" key="2">
    <source>
        <dbReference type="Proteomes" id="UP000002747"/>
    </source>
</evidence>